<reference evidence="1 2" key="1">
    <citation type="journal article" date="2024" name="Appl. Environ. Microbiol.">
        <title>Pontiella agarivorans sp. nov., a novel marine anaerobic bacterium capable of degrading macroalgal polysaccharides and fixing nitrogen.</title>
        <authorList>
            <person name="Liu N."/>
            <person name="Kivenson V."/>
            <person name="Peng X."/>
            <person name="Cui Z."/>
            <person name="Lankiewicz T.S."/>
            <person name="Gosselin K.M."/>
            <person name="English C.J."/>
            <person name="Blair E.M."/>
            <person name="O'Malley M.A."/>
            <person name="Valentine D.L."/>
        </authorList>
    </citation>
    <scope>NUCLEOTIDE SEQUENCE [LARGE SCALE GENOMIC DNA]</scope>
    <source>
        <strain evidence="1 2">NLcol2</strain>
    </source>
</reference>
<organism evidence="1 2">
    <name type="scientific">Pontiella agarivorans</name>
    <dbReference type="NCBI Taxonomy" id="3038953"/>
    <lineage>
        <taxon>Bacteria</taxon>
        <taxon>Pseudomonadati</taxon>
        <taxon>Kiritimatiellota</taxon>
        <taxon>Kiritimatiellia</taxon>
        <taxon>Kiritimatiellales</taxon>
        <taxon>Pontiellaceae</taxon>
        <taxon>Pontiella</taxon>
    </lineage>
</organism>
<dbReference type="Proteomes" id="UP001290861">
    <property type="component" value="Unassembled WGS sequence"/>
</dbReference>
<comment type="caution">
    <text evidence="1">The sequence shown here is derived from an EMBL/GenBank/DDBJ whole genome shotgun (WGS) entry which is preliminary data.</text>
</comment>
<dbReference type="RefSeq" id="WP_322609155.1">
    <property type="nucleotide sequence ID" value="NZ_JARVCO010000010.1"/>
</dbReference>
<evidence type="ECO:0000313" key="2">
    <source>
        <dbReference type="Proteomes" id="UP001290861"/>
    </source>
</evidence>
<evidence type="ECO:0000313" key="1">
    <source>
        <dbReference type="EMBL" id="MDZ8119371.1"/>
    </source>
</evidence>
<gene>
    <name evidence="1" type="ORF">P9H32_12135</name>
</gene>
<name>A0ABU5MZ39_9BACT</name>
<accession>A0ABU5MZ39</accession>
<proteinExistence type="predicted"/>
<keyword evidence="2" id="KW-1185">Reference proteome</keyword>
<sequence length="101" mass="11149">MSEVIARPLGKITAILADCGFEVTYAYDDLVFIEHSAFMLQFTDDPAVMKIFRHVDCEPVAAGEAEKTISAAHAKQGFSMLPSGNYTITENEDETINIEFV</sequence>
<dbReference type="EMBL" id="JARVCO010000010">
    <property type="protein sequence ID" value="MDZ8119371.1"/>
    <property type="molecule type" value="Genomic_DNA"/>
</dbReference>
<protein>
    <submittedName>
        <fullName evidence="1">Uncharacterized protein</fullName>
    </submittedName>
</protein>